<dbReference type="Proteomes" id="UP001260872">
    <property type="component" value="Unassembled WGS sequence"/>
</dbReference>
<keyword evidence="2" id="KW-0472">Membrane</keyword>
<name>A0ABU1FQB1_9MICC</name>
<protein>
    <submittedName>
        <fullName evidence="3">Uncharacterized protein</fullName>
    </submittedName>
</protein>
<feature type="transmembrane region" description="Helical" evidence="2">
    <location>
        <begin position="37"/>
        <end position="56"/>
    </location>
</feature>
<evidence type="ECO:0000256" key="2">
    <source>
        <dbReference type="SAM" id="Phobius"/>
    </source>
</evidence>
<proteinExistence type="predicted"/>
<keyword evidence="2" id="KW-0812">Transmembrane</keyword>
<keyword evidence="4" id="KW-1185">Reference proteome</keyword>
<feature type="region of interest" description="Disordered" evidence="1">
    <location>
        <begin position="89"/>
        <end position="129"/>
    </location>
</feature>
<evidence type="ECO:0000313" key="3">
    <source>
        <dbReference type="EMBL" id="MDR5710813.1"/>
    </source>
</evidence>
<accession>A0ABU1FQB1</accession>
<dbReference type="RefSeq" id="WP_310536200.1">
    <property type="nucleotide sequence ID" value="NZ_BAAAOC010000015.1"/>
</dbReference>
<keyword evidence="2" id="KW-1133">Transmembrane helix</keyword>
<comment type="caution">
    <text evidence="3">The sequence shown here is derived from an EMBL/GenBank/DDBJ whole genome shotgun (WGS) entry which is preliminary data.</text>
</comment>
<evidence type="ECO:0000256" key="1">
    <source>
        <dbReference type="SAM" id="MobiDB-lite"/>
    </source>
</evidence>
<dbReference type="EMBL" id="JAVKGT010000002">
    <property type="protein sequence ID" value="MDR5710813.1"/>
    <property type="molecule type" value="Genomic_DNA"/>
</dbReference>
<organism evidence="3 4">
    <name type="scientific">Nesterenkonia flava</name>
    <dbReference type="NCBI Taxonomy" id="469799"/>
    <lineage>
        <taxon>Bacteria</taxon>
        <taxon>Bacillati</taxon>
        <taxon>Actinomycetota</taxon>
        <taxon>Actinomycetes</taxon>
        <taxon>Micrococcales</taxon>
        <taxon>Micrococcaceae</taxon>
        <taxon>Nesterenkonia</taxon>
    </lineage>
</organism>
<sequence length="129" mass="13837">MDFMPALTNWWPGGGGGEAPDLRDGLNEADISPGIEGFLFTALIVALLIVVVRDMAKRMRRMKYRSQVEAELAGEEPEFPGEIIPAEISPAQQRARDAAAEARFGPRPTAASEASDEAEAPEGESAPRA</sequence>
<reference evidence="4" key="1">
    <citation type="submission" date="2023-07" db="EMBL/GenBank/DDBJ databases">
        <title>Description of three actinobacteria isolated from air of manufacturing shop in a pharmaceutical factory.</title>
        <authorList>
            <person name="Zhang D.-F."/>
        </authorList>
    </citation>
    <scope>NUCLEOTIDE SEQUENCE [LARGE SCALE GENOMIC DNA]</scope>
    <source>
        <strain evidence="4">CCTCC AB 207010</strain>
    </source>
</reference>
<gene>
    <name evidence="3" type="ORF">RH857_01475</name>
</gene>
<evidence type="ECO:0000313" key="4">
    <source>
        <dbReference type="Proteomes" id="UP001260872"/>
    </source>
</evidence>